<gene>
    <name evidence="3" type="ORF">SAMN03080615_02672</name>
</gene>
<dbReference type="AlphaFoldDB" id="A0A1H9INT6"/>
<evidence type="ECO:0000313" key="4">
    <source>
        <dbReference type="Proteomes" id="UP000198749"/>
    </source>
</evidence>
<dbReference type="SUPFAM" id="SSF52833">
    <property type="entry name" value="Thioredoxin-like"/>
    <property type="match status" value="1"/>
</dbReference>
<dbReference type="Gene3D" id="1.20.1050.10">
    <property type="match status" value="1"/>
</dbReference>
<dbReference type="PROSITE" id="PS50405">
    <property type="entry name" value="GST_CTER"/>
    <property type="match status" value="1"/>
</dbReference>
<dbReference type="Pfam" id="PF13410">
    <property type="entry name" value="GST_C_2"/>
    <property type="match status" value="1"/>
</dbReference>
<dbReference type="STRING" id="355243.SAMN03080615_02672"/>
<dbReference type="InterPro" id="IPR036282">
    <property type="entry name" value="Glutathione-S-Trfase_C_sf"/>
</dbReference>
<dbReference type="OrthoDB" id="9813092at2"/>
<dbReference type="GO" id="GO:0005737">
    <property type="term" value="C:cytoplasm"/>
    <property type="evidence" value="ECO:0007669"/>
    <property type="project" value="TreeGrafter"/>
</dbReference>
<dbReference type="SFLD" id="SFLDS00019">
    <property type="entry name" value="Glutathione_Transferase_(cytos"/>
    <property type="match status" value="1"/>
</dbReference>
<dbReference type="CDD" id="cd03196">
    <property type="entry name" value="GST_C_5"/>
    <property type="match status" value="1"/>
</dbReference>
<dbReference type="SUPFAM" id="SSF47616">
    <property type="entry name" value="GST C-terminal domain-like"/>
    <property type="match status" value="1"/>
</dbReference>
<keyword evidence="3" id="KW-0808">Transferase</keyword>
<dbReference type="InterPro" id="IPR050983">
    <property type="entry name" value="GST_Omega/HSP26"/>
</dbReference>
<organism evidence="3 4">
    <name type="scientific">Amphritea atlantica</name>
    <dbReference type="NCBI Taxonomy" id="355243"/>
    <lineage>
        <taxon>Bacteria</taxon>
        <taxon>Pseudomonadati</taxon>
        <taxon>Pseudomonadota</taxon>
        <taxon>Gammaproteobacteria</taxon>
        <taxon>Oceanospirillales</taxon>
        <taxon>Oceanospirillaceae</taxon>
        <taxon>Amphritea</taxon>
    </lineage>
</organism>
<dbReference type="InterPro" id="IPR040079">
    <property type="entry name" value="Glutathione_S-Trfase"/>
</dbReference>
<feature type="domain" description="GST C-terminal" evidence="2">
    <location>
        <begin position="93"/>
        <end position="226"/>
    </location>
</feature>
<keyword evidence="4" id="KW-1185">Reference proteome</keyword>
<dbReference type="CDD" id="cd03060">
    <property type="entry name" value="GST_N_Omega_like"/>
    <property type="match status" value="1"/>
</dbReference>
<evidence type="ECO:0000259" key="1">
    <source>
        <dbReference type="PROSITE" id="PS50404"/>
    </source>
</evidence>
<dbReference type="Proteomes" id="UP000198749">
    <property type="component" value="Unassembled WGS sequence"/>
</dbReference>
<dbReference type="PANTHER" id="PTHR43968:SF6">
    <property type="entry name" value="GLUTATHIONE S-TRANSFERASE OMEGA"/>
    <property type="match status" value="1"/>
</dbReference>
<dbReference type="InterPro" id="IPR004045">
    <property type="entry name" value="Glutathione_S-Trfase_N"/>
</dbReference>
<dbReference type="PANTHER" id="PTHR43968">
    <property type="match status" value="1"/>
</dbReference>
<reference evidence="4" key="1">
    <citation type="submission" date="2016-10" db="EMBL/GenBank/DDBJ databases">
        <authorList>
            <person name="Varghese N."/>
            <person name="Submissions S."/>
        </authorList>
    </citation>
    <scope>NUCLEOTIDE SEQUENCE [LARGE SCALE GENOMIC DNA]</scope>
    <source>
        <strain evidence="4">DSM 18887</strain>
    </source>
</reference>
<name>A0A1H9INT6_9GAMM</name>
<dbReference type="Pfam" id="PF13417">
    <property type="entry name" value="GST_N_3"/>
    <property type="match status" value="1"/>
</dbReference>
<dbReference type="PROSITE" id="PS50404">
    <property type="entry name" value="GST_NTER"/>
    <property type="match status" value="1"/>
</dbReference>
<accession>A0A1H9INT6</accession>
<dbReference type="Gene3D" id="3.40.30.10">
    <property type="entry name" value="Glutaredoxin"/>
    <property type="match status" value="1"/>
</dbReference>
<proteinExistence type="predicted"/>
<dbReference type="EMBL" id="FOGB01000007">
    <property type="protein sequence ID" value="SEQ76189.1"/>
    <property type="molecule type" value="Genomic_DNA"/>
</dbReference>
<evidence type="ECO:0000259" key="2">
    <source>
        <dbReference type="PROSITE" id="PS50405"/>
    </source>
</evidence>
<feature type="domain" description="GST N-terminal" evidence="1">
    <location>
        <begin position="4"/>
        <end position="88"/>
    </location>
</feature>
<dbReference type="InterPro" id="IPR036249">
    <property type="entry name" value="Thioredoxin-like_sf"/>
</dbReference>
<protein>
    <submittedName>
        <fullName evidence="3">Glutathione S-transferase</fullName>
    </submittedName>
</protein>
<sequence>MTPDLPILYSFRRCPYAMRARLAVVHSGIAVELREVVLKNKPAELLQASPKGTVPVLVLPASSEKEGRVIDESRDIMRWALRLNDPDNWLCAEDPDRLWQSEALIQENDAVFKQHLDRYKYFERYPEHPQYYYREQCETTLVKLERLLEQHRYLVGESCSIADIAIFPFIRQFAHVDREWFYNAPYPLLQHWLDYHLQSSLFIEVMRKYQQWQEGAEPQLFPAPDTH</sequence>
<dbReference type="RefSeq" id="WP_091359049.1">
    <property type="nucleotide sequence ID" value="NZ_AP025284.1"/>
</dbReference>
<evidence type="ECO:0000313" key="3">
    <source>
        <dbReference type="EMBL" id="SEQ76189.1"/>
    </source>
</evidence>
<dbReference type="GO" id="GO:0016740">
    <property type="term" value="F:transferase activity"/>
    <property type="evidence" value="ECO:0007669"/>
    <property type="project" value="UniProtKB-KW"/>
</dbReference>
<dbReference type="InterPro" id="IPR010987">
    <property type="entry name" value="Glutathione-S-Trfase_C-like"/>
</dbReference>